<name>A0A1Y3E5R4_9BILA</name>
<dbReference type="AlphaFoldDB" id="A0A1Y3E5R4"/>
<dbReference type="Proteomes" id="UP000243006">
    <property type="component" value="Unassembled WGS sequence"/>
</dbReference>
<sequence length="61" mass="6804">MTVGNSFIHINCGCMILKYNNGYVIAQIVKFSSLSTSYFAVPITVRHCTLVWSFKCAAVVR</sequence>
<dbReference type="EMBL" id="LVZM01022871">
    <property type="protein sequence ID" value="OUC40432.1"/>
    <property type="molecule type" value="Genomic_DNA"/>
</dbReference>
<accession>A0A1Y3E5R4</accession>
<organism evidence="1 2">
    <name type="scientific">Trichinella nativa</name>
    <dbReference type="NCBI Taxonomy" id="6335"/>
    <lineage>
        <taxon>Eukaryota</taxon>
        <taxon>Metazoa</taxon>
        <taxon>Ecdysozoa</taxon>
        <taxon>Nematoda</taxon>
        <taxon>Enoplea</taxon>
        <taxon>Dorylaimia</taxon>
        <taxon>Trichinellida</taxon>
        <taxon>Trichinellidae</taxon>
        <taxon>Trichinella</taxon>
    </lineage>
</organism>
<evidence type="ECO:0000313" key="1">
    <source>
        <dbReference type="EMBL" id="OUC40432.1"/>
    </source>
</evidence>
<gene>
    <name evidence="1" type="ORF">D917_04072</name>
</gene>
<proteinExistence type="predicted"/>
<comment type="caution">
    <text evidence="1">The sequence shown here is derived from an EMBL/GenBank/DDBJ whole genome shotgun (WGS) entry which is preliminary data.</text>
</comment>
<reference evidence="1 2" key="1">
    <citation type="submission" date="2015-04" db="EMBL/GenBank/DDBJ databases">
        <title>Draft genome of the roundworm Trichinella nativa.</title>
        <authorList>
            <person name="Mitreva M."/>
        </authorList>
    </citation>
    <scope>NUCLEOTIDE SEQUENCE [LARGE SCALE GENOMIC DNA]</scope>
    <source>
        <strain evidence="1 2">ISS45</strain>
    </source>
</reference>
<protein>
    <submittedName>
        <fullName evidence="1">Uncharacterized protein</fullName>
    </submittedName>
</protein>
<evidence type="ECO:0000313" key="2">
    <source>
        <dbReference type="Proteomes" id="UP000243006"/>
    </source>
</evidence>